<organism evidence="5 6">
    <name type="scientific">Fomitiporia mediterranea (strain MF3/22)</name>
    <name type="common">Grapevine white-rot fungus</name>
    <dbReference type="NCBI Taxonomy" id="694068"/>
    <lineage>
        <taxon>Eukaryota</taxon>
        <taxon>Fungi</taxon>
        <taxon>Dikarya</taxon>
        <taxon>Basidiomycota</taxon>
        <taxon>Agaricomycotina</taxon>
        <taxon>Agaricomycetes</taxon>
        <taxon>Hymenochaetales</taxon>
        <taxon>Hymenochaetaceae</taxon>
        <taxon>Fomitiporia</taxon>
    </lineage>
</organism>
<dbReference type="PANTHER" id="PTHR10509">
    <property type="entry name" value="O-METHYLTRANSFERASE-RELATED"/>
    <property type="match status" value="1"/>
</dbReference>
<dbReference type="OrthoDB" id="10251242at2759"/>
<name>R7SG56_FOMME</name>
<dbReference type="eggNOG" id="KOG1663">
    <property type="taxonomic scope" value="Eukaryota"/>
</dbReference>
<comment type="similarity">
    <text evidence="4">Belongs to the class I-like SAM-binding methyltransferase superfamily. Cation-dependent O-methyltransferase family.</text>
</comment>
<dbReference type="Proteomes" id="UP000053630">
    <property type="component" value="Unassembled WGS sequence"/>
</dbReference>
<evidence type="ECO:0000256" key="1">
    <source>
        <dbReference type="ARBA" id="ARBA00022603"/>
    </source>
</evidence>
<evidence type="ECO:0000256" key="2">
    <source>
        <dbReference type="ARBA" id="ARBA00022679"/>
    </source>
</evidence>
<evidence type="ECO:0000256" key="3">
    <source>
        <dbReference type="ARBA" id="ARBA00022691"/>
    </source>
</evidence>
<dbReference type="GO" id="GO:0008171">
    <property type="term" value="F:O-methyltransferase activity"/>
    <property type="evidence" value="ECO:0007669"/>
    <property type="project" value="InterPro"/>
</dbReference>
<dbReference type="PROSITE" id="PS51682">
    <property type="entry name" value="SAM_OMT_I"/>
    <property type="match status" value="1"/>
</dbReference>
<protein>
    <submittedName>
        <fullName evidence="5">O-methyltransferase family 3 protein</fullName>
    </submittedName>
</protein>
<evidence type="ECO:0000313" key="6">
    <source>
        <dbReference type="Proteomes" id="UP000053630"/>
    </source>
</evidence>
<evidence type="ECO:0000313" key="5">
    <source>
        <dbReference type="EMBL" id="EJC97698.1"/>
    </source>
</evidence>
<keyword evidence="3" id="KW-0949">S-adenosyl-L-methionine</keyword>
<dbReference type="EMBL" id="JH717986">
    <property type="protein sequence ID" value="EJC97698.1"/>
    <property type="molecule type" value="Genomic_DNA"/>
</dbReference>
<dbReference type="Gene3D" id="3.40.50.150">
    <property type="entry name" value="Vaccinia Virus protein VP39"/>
    <property type="match status" value="1"/>
</dbReference>
<dbReference type="Pfam" id="PF01596">
    <property type="entry name" value="Methyltransf_3"/>
    <property type="match status" value="1"/>
</dbReference>
<keyword evidence="2 5" id="KW-0808">Transferase</keyword>
<dbReference type="GeneID" id="18670871"/>
<sequence length="244" mass="26974">MSSSMHLTTEEWARIVSNTRLTTEDFAKSDDYFNSYLNPKDPVLEAGVQNSRANGLPDIAVSSAQGKLLKLIAQSISAKRILEIGVLGGYSTTWLARALPEDGKLIGLELSDKHARVAKENISRAGLLSKVEVKVGPAADTLKTLKSSEPFDLVFIDADWENIPVYFNEANIRKKLARKGGVILLDNVNWLGRAALELEDTKDEWVKAIRKLLEQLKDDKEVDATVFGLVGVRDFDGMLYAVKL</sequence>
<dbReference type="CDD" id="cd02440">
    <property type="entry name" value="AdoMet_MTases"/>
    <property type="match status" value="1"/>
</dbReference>
<dbReference type="InterPro" id="IPR050362">
    <property type="entry name" value="Cation-dep_OMT"/>
</dbReference>
<dbReference type="GO" id="GO:0008757">
    <property type="term" value="F:S-adenosylmethionine-dependent methyltransferase activity"/>
    <property type="evidence" value="ECO:0007669"/>
    <property type="project" value="TreeGrafter"/>
</dbReference>
<dbReference type="InterPro" id="IPR029063">
    <property type="entry name" value="SAM-dependent_MTases_sf"/>
</dbReference>
<dbReference type="OMA" id="THIGKDH"/>
<proteinExistence type="inferred from homology"/>
<dbReference type="KEGG" id="fme:FOMMEDRAFT_115262"/>
<dbReference type="GO" id="GO:0032259">
    <property type="term" value="P:methylation"/>
    <property type="evidence" value="ECO:0007669"/>
    <property type="project" value="UniProtKB-KW"/>
</dbReference>
<dbReference type="AlphaFoldDB" id="R7SG56"/>
<accession>R7SG56</accession>
<dbReference type="SUPFAM" id="SSF53335">
    <property type="entry name" value="S-adenosyl-L-methionine-dependent methyltransferases"/>
    <property type="match status" value="1"/>
</dbReference>
<dbReference type="PANTHER" id="PTHR10509:SF14">
    <property type="entry name" value="CAFFEOYL-COA O-METHYLTRANSFERASE 3-RELATED"/>
    <property type="match status" value="1"/>
</dbReference>
<gene>
    <name evidence="5" type="ORF">FOMMEDRAFT_115262</name>
</gene>
<dbReference type="RefSeq" id="XP_007272110.1">
    <property type="nucleotide sequence ID" value="XM_007272048.1"/>
</dbReference>
<evidence type="ECO:0000256" key="4">
    <source>
        <dbReference type="ARBA" id="ARBA00023453"/>
    </source>
</evidence>
<reference evidence="6" key="1">
    <citation type="journal article" date="2012" name="Science">
        <title>The Paleozoic origin of enzymatic lignin decomposition reconstructed from 31 fungal genomes.</title>
        <authorList>
            <person name="Floudas D."/>
            <person name="Binder M."/>
            <person name="Riley R."/>
            <person name="Barry K."/>
            <person name="Blanchette R.A."/>
            <person name="Henrissat B."/>
            <person name="Martinez A.T."/>
            <person name="Otillar R."/>
            <person name="Spatafora J.W."/>
            <person name="Yadav J.S."/>
            <person name="Aerts A."/>
            <person name="Benoit I."/>
            <person name="Boyd A."/>
            <person name="Carlson A."/>
            <person name="Copeland A."/>
            <person name="Coutinho P.M."/>
            <person name="de Vries R.P."/>
            <person name="Ferreira P."/>
            <person name="Findley K."/>
            <person name="Foster B."/>
            <person name="Gaskell J."/>
            <person name="Glotzer D."/>
            <person name="Gorecki P."/>
            <person name="Heitman J."/>
            <person name="Hesse C."/>
            <person name="Hori C."/>
            <person name="Igarashi K."/>
            <person name="Jurgens J.A."/>
            <person name="Kallen N."/>
            <person name="Kersten P."/>
            <person name="Kohler A."/>
            <person name="Kuees U."/>
            <person name="Kumar T.K.A."/>
            <person name="Kuo A."/>
            <person name="LaButti K."/>
            <person name="Larrondo L.F."/>
            <person name="Lindquist E."/>
            <person name="Ling A."/>
            <person name="Lombard V."/>
            <person name="Lucas S."/>
            <person name="Lundell T."/>
            <person name="Martin R."/>
            <person name="McLaughlin D.J."/>
            <person name="Morgenstern I."/>
            <person name="Morin E."/>
            <person name="Murat C."/>
            <person name="Nagy L.G."/>
            <person name="Nolan M."/>
            <person name="Ohm R.A."/>
            <person name="Patyshakuliyeva A."/>
            <person name="Rokas A."/>
            <person name="Ruiz-Duenas F.J."/>
            <person name="Sabat G."/>
            <person name="Salamov A."/>
            <person name="Samejima M."/>
            <person name="Schmutz J."/>
            <person name="Slot J.C."/>
            <person name="St John F."/>
            <person name="Stenlid J."/>
            <person name="Sun H."/>
            <person name="Sun S."/>
            <person name="Syed K."/>
            <person name="Tsang A."/>
            <person name="Wiebenga A."/>
            <person name="Young D."/>
            <person name="Pisabarro A."/>
            <person name="Eastwood D.C."/>
            <person name="Martin F."/>
            <person name="Cullen D."/>
            <person name="Grigoriev I.V."/>
            <person name="Hibbett D.S."/>
        </authorList>
    </citation>
    <scope>NUCLEOTIDE SEQUENCE [LARGE SCALE GENOMIC DNA]</scope>
    <source>
        <strain evidence="6">MF3/22</strain>
    </source>
</reference>
<dbReference type="InterPro" id="IPR002935">
    <property type="entry name" value="SAM_O-MeTrfase"/>
</dbReference>
<keyword evidence="1 5" id="KW-0489">Methyltransferase</keyword>
<keyword evidence="6" id="KW-1185">Reference proteome</keyword>